<sequence>MSEFSKTGLAVYFDCGNCYVGLNESGRSSETVQDGARARVRSAIEAVTMEKLADQETTSGGQYLGSGHPAGSVCGDPVYPPLTDCHYRAQPLLSAGVVPVLQTFCVHDGSRAESVFTRDNPRLEEVLRTVTMVAEGLEPLLERLGFDDGVSVNATLDTLLDMASRVPKNFTSIPLSSLLNNSTETSGRLNGDFRLIEVTAQKLLESNVNMAAVVDLVLQLISENAESILASRGDPVSLTRAEDLNLSWITSQEVLSMLAALEVAGRKLVPPWLAGELGCVSLQKHINEISKPEYREKHWRKFWTLIEPLLCGSDVKKARDLHESAKEEAPFNHDQKALLEVIYRLQHRAPRILYAPNNTLVNTLIHKVNETFRLLENITRSVRRLSQEVPQVTDRLWKMTDNSTSAVVDVLVKHGQRAVSGLGDLTCLWLTGVGSVNLDLFRGFSSEADLENYFLTRQFRDNVTVIAGLVFDNLGDVNLPRHIRYRIRQNATLNPPTNQVRAPIWYPSPGSNNLDYYNFGFVWIQEAIERAIVSLQTGTAYFRHGALLHRMPYPCWNWDQFVWLIQHVVPLCLMLAWVYAVAILVQRLVHEKEVRLKEVMRMMGLGDGVHWSGWLITSGLQFSLTAAAITVMLHAGNVLPRSNPIIIFIYLETFAISSIAFSFLVASVFSRAKLAAACAGIFYFVTYVPYMYIAVTESVRKTQTSASIKCAASLLSTSALGLGGKYLFLYELEGSGLQWMTIGSSPREKDDFSMLHALLIMAGDTLLYFLLAWYIENIYPGAYGIPKPWYFPLTPSFWCGVTSDMTSWSPERLFGIRKKYRLQHNQSDTRTENDNYDSGVYWCGCSQECDCRMEAGPTGLKPAVVVNNLRKTYDGKDGRAAVDGLTFTLYEDQVTAFLGHNGAGKTTTMSILTGLFPPTSGTATVYGLDVRTSMRELRRDMGVCPQHNVLFDCMTVEEHILFYSRLKGVSLKDAKTEIKRLLSDLGMEAKRHCLPGALSGGMRRKLSIAIAFVGGARTVLLDEPTAGVDPYSRRAIWKLLAQYKKGRTIFVSTHHLDEAEAIGDRILIMAEGRMRCGGSSTFLKRHYGDGHQLQVSFTSGQMNIQAKSVLEMMKSYVPRAHMKSISTQEVCFVVPVDTSERKCLVDVMHCLRERKDDLHIGTFGFSDCGLESVFIKVNADKLGKDSHNLQLDALGSSVNISENDFSVNEPPESFSDDVDLLDNHFNTDDNRRSFMDHMKALFIKRLWLMLRNRKALVSQVLLPALFVSISMTIALTAPRVADPDPIEMSTAQYFEATQPVGNFVPFSLNKDSRSNAK</sequence>
<feature type="transmembrane region" description="Helical" evidence="10">
    <location>
        <begin position="645"/>
        <end position="667"/>
    </location>
</feature>
<dbReference type="PANTHER" id="PTHR19229">
    <property type="entry name" value="ATP-BINDING CASSETTE TRANSPORTER SUBFAMILY A ABCA"/>
    <property type="match status" value="1"/>
</dbReference>
<evidence type="ECO:0000256" key="8">
    <source>
        <dbReference type="ARBA" id="ARBA00022989"/>
    </source>
</evidence>
<evidence type="ECO:0000256" key="4">
    <source>
        <dbReference type="ARBA" id="ARBA00022692"/>
    </source>
</evidence>
<feature type="transmembrane region" description="Helical" evidence="10">
    <location>
        <begin position="674"/>
        <end position="693"/>
    </location>
</feature>
<dbReference type="InterPro" id="IPR003593">
    <property type="entry name" value="AAA+_ATPase"/>
</dbReference>
<dbReference type="Pfam" id="PF12698">
    <property type="entry name" value="ABC2_membrane_3"/>
    <property type="match status" value="1"/>
</dbReference>
<dbReference type="SMART" id="SM00382">
    <property type="entry name" value="AAA"/>
    <property type="match status" value="1"/>
</dbReference>
<keyword evidence="8 10" id="KW-1133">Transmembrane helix</keyword>
<keyword evidence="4 10" id="KW-0812">Transmembrane</keyword>
<dbReference type="InterPro" id="IPR003439">
    <property type="entry name" value="ABC_transporter-like_ATP-bd"/>
</dbReference>
<keyword evidence="7" id="KW-0067">ATP-binding</keyword>
<keyword evidence="13" id="KW-1185">Reference proteome</keyword>
<comment type="similarity">
    <text evidence="2">Belongs to the ABC transporter superfamily. ABCA family.</text>
</comment>
<dbReference type="InterPro" id="IPR013525">
    <property type="entry name" value="ABC2_TM"/>
</dbReference>
<dbReference type="InterPro" id="IPR017871">
    <property type="entry name" value="ABC_transporter-like_CS"/>
</dbReference>
<evidence type="ECO:0000256" key="3">
    <source>
        <dbReference type="ARBA" id="ARBA00022448"/>
    </source>
</evidence>
<feature type="transmembrane region" description="Helical" evidence="10">
    <location>
        <begin position="754"/>
        <end position="775"/>
    </location>
</feature>
<evidence type="ECO:0000256" key="7">
    <source>
        <dbReference type="ARBA" id="ARBA00022840"/>
    </source>
</evidence>
<accession>A0ABY7GAG5</accession>
<evidence type="ECO:0000256" key="2">
    <source>
        <dbReference type="ARBA" id="ARBA00008869"/>
    </source>
</evidence>
<dbReference type="SUPFAM" id="SSF52540">
    <property type="entry name" value="P-loop containing nucleoside triphosphate hydrolases"/>
    <property type="match status" value="1"/>
</dbReference>
<organism evidence="12 13">
    <name type="scientific">Mya arenaria</name>
    <name type="common">Soft-shell clam</name>
    <dbReference type="NCBI Taxonomy" id="6604"/>
    <lineage>
        <taxon>Eukaryota</taxon>
        <taxon>Metazoa</taxon>
        <taxon>Spiralia</taxon>
        <taxon>Lophotrochozoa</taxon>
        <taxon>Mollusca</taxon>
        <taxon>Bivalvia</taxon>
        <taxon>Autobranchia</taxon>
        <taxon>Heteroconchia</taxon>
        <taxon>Euheterodonta</taxon>
        <taxon>Imparidentia</taxon>
        <taxon>Neoheterodontei</taxon>
        <taxon>Myida</taxon>
        <taxon>Myoidea</taxon>
        <taxon>Myidae</taxon>
        <taxon>Mya</taxon>
    </lineage>
</organism>
<reference evidence="12" key="1">
    <citation type="submission" date="2022-11" db="EMBL/GenBank/DDBJ databases">
        <title>Centuries of genome instability and evolution in soft-shell clam transmissible cancer (bioRxiv).</title>
        <authorList>
            <person name="Hart S.F.M."/>
            <person name="Yonemitsu M.A."/>
            <person name="Giersch R.M."/>
            <person name="Beal B.F."/>
            <person name="Arriagada G."/>
            <person name="Davis B.W."/>
            <person name="Ostrander E.A."/>
            <person name="Goff S.P."/>
            <person name="Metzger M.J."/>
        </authorList>
    </citation>
    <scope>NUCLEOTIDE SEQUENCE</scope>
    <source>
        <strain evidence="12">MELC-2E11</strain>
        <tissue evidence="12">Siphon/mantle</tissue>
    </source>
</reference>
<keyword evidence="9 10" id="KW-0472">Membrane</keyword>
<evidence type="ECO:0000256" key="5">
    <source>
        <dbReference type="ARBA" id="ARBA00022737"/>
    </source>
</evidence>
<evidence type="ECO:0000313" key="13">
    <source>
        <dbReference type="Proteomes" id="UP001164746"/>
    </source>
</evidence>
<feature type="transmembrane region" description="Helical" evidence="10">
    <location>
        <begin position="561"/>
        <end position="589"/>
    </location>
</feature>
<dbReference type="InterPro" id="IPR026082">
    <property type="entry name" value="ABCA"/>
</dbReference>
<dbReference type="Proteomes" id="UP001164746">
    <property type="component" value="Chromosome 17"/>
</dbReference>
<evidence type="ECO:0000256" key="1">
    <source>
        <dbReference type="ARBA" id="ARBA00004141"/>
    </source>
</evidence>
<evidence type="ECO:0000259" key="11">
    <source>
        <dbReference type="SMART" id="SM00382"/>
    </source>
</evidence>
<feature type="transmembrane region" description="Helical" evidence="10">
    <location>
        <begin position="609"/>
        <end position="633"/>
    </location>
</feature>
<name>A0ABY7GAG5_MYAAR</name>
<keyword evidence="3" id="KW-0813">Transport</keyword>
<proteinExistence type="inferred from homology"/>
<evidence type="ECO:0000256" key="10">
    <source>
        <dbReference type="SAM" id="Phobius"/>
    </source>
</evidence>
<gene>
    <name evidence="12" type="ORF">MAR_033935</name>
</gene>
<evidence type="ECO:0000256" key="6">
    <source>
        <dbReference type="ARBA" id="ARBA00022741"/>
    </source>
</evidence>
<feature type="domain" description="AAA+ ATPase" evidence="11">
    <location>
        <begin position="891"/>
        <end position="1073"/>
    </location>
</feature>
<feature type="transmembrane region" description="Helical" evidence="10">
    <location>
        <begin position="1255"/>
        <end position="1275"/>
    </location>
</feature>
<dbReference type="EMBL" id="CP111028">
    <property type="protein sequence ID" value="WAR31393.1"/>
    <property type="molecule type" value="Genomic_DNA"/>
</dbReference>
<dbReference type="Gene3D" id="3.40.50.300">
    <property type="entry name" value="P-loop containing nucleotide triphosphate hydrolases"/>
    <property type="match status" value="1"/>
</dbReference>
<dbReference type="Pfam" id="PF00005">
    <property type="entry name" value="ABC_tran"/>
    <property type="match status" value="1"/>
</dbReference>
<keyword evidence="6" id="KW-0547">Nucleotide-binding</keyword>
<evidence type="ECO:0000313" key="12">
    <source>
        <dbReference type="EMBL" id="WAR31393.1"/>
    </source>
</evidence>
<protein>
    <submittedName>
        <fullName evidence="12">ABCA2-like protein</fullName>
    </submittedName>
</protein>
<comment type="subcellular location">
    <subcellularLocation>
        <location evidence="1">Membrane</location>
        <topology evidence="1">Multi-pass membrane protein</topology>
    </subcellularLocation>
</comment>
<dbReference type="PANTHER" id="PTHR19229:SF36">
    <property type="entry name" value="ATP-BINDING CASSETTE SUB-FAMILY A MEMBER 2"/>
    <property type="match status" value="1"/>
</dbReference>
<dbReference type="CDD" id="cd03263">
    <property type="entry name" value="ABC_subfamily_A"/>
    <property type="match status" value="1"/>
</dbReference>
<evidence type="ECO:0000256" key="9">
    <source>
        <dbReference type="ARBA" id="ARBA00023136"/>
    </source>
</evidence>
<keyword evidence="5" id="KW-0677">Repeat</keyword>
<dbReference type="PROSITE" id="PS00211">
    <property type="entry name" value="ABC_TRANSPORTER_1"/>
    <property type="match status" value="1"/>
</dbReference>
<dbReference type="InterPro" id="IPR027417">
    <property type="entry name" value="P-loop_NTPase"/>
</dbReference>